<keyword evidence="5" id="KW-1185">Reference proteome</keyword>
<evidence type="ECO:0000256" key="2">
    <source>
        <dbReference type="PROSITE-ProRule" id="PRU00352"/>
    </source>
</evidence>
<dbReference type="InterPro" id="IPR001627">
    <property type="entry name" value="Semap_dom"/>
</dbReference>
<dbReference type="InterPro" id="IPR015943">
    <property type="entry name" value="WD40/YVTN_repeat-like_dom_sf"/>
</dbReference>
<evidence type="ECO:0000256" key="1">
    <source>
        <dbReference type="ARBA" id="ARBA00023180"/>
    </source>
</evidence>
<dbReference type="InterPro" id="IPR027231">
    <property type="entry name" value="Semaphorin"/>
</dbReference>
<accession>A0A852BZK1</accession>
<dbReference type="Gene3D" id="2.130.10.10">
    <property type="entry name" value="YVTN repeat-like/Quinoprotein amine dehydrogenase"/>
    <property type="match status" value="1"/>
</dbReference>
<dbReference type="PROSITE" id="PS51004">
    <property type="entry name" value="SEMA"/>
    <property type="match status" value="1"/>
</dbReference>
<dbReference type="GO" id="GO:0005886">
    <property type="term" value="C:plasma membrane"/>
    <property type="evidence" value="ECO:0007669"/>
    <property type="project" value="TreeGrafter"/>
</dbReference>
<dbReference type="InterPro" id="IPR036352">
    <property type="entry name" value="Semap_dom_sf"/>
</dbReference>
<dbReference type="GO" id="GO:0001755">
    <property type="term" value="P:neural crest cell migration"/>
    <property type="evidence" value="ECO:0007669"/>
    <property type="project" value="TreeGrafter"/>
</dbReference>
<dbReference type="PANTHER" id="PTHR11036">
    <property type="entry name" value="SEMAPHORIN"/>
    <property type="match status" value="1"/>
</dbReference>
<feature type="non-terminal residue" evidence="4">
    <location>
        <position position="116"/>
    </location>
</feature>
<feature type="domain" description="Sema" evidence="3">
    <location>
        <begin position="1"/>
        <end position="116"/>
    </location>
</feature>
<dbReference type="GO" id="GO:0030335">
    <property type="term" value="P:positive regulation of cell migration"/>
    <property type="evidence" value="ECO:0007669"/>
    <property type="project" value="TreeGrafter"/>
</dbReference>
<organism evidence="4 5">
    <name type="scientific">Ramphastos sulfuratus</name>
    <dbReference type="NCBI Taxonomy" id="322582"/>
    <lineage>
        <taxon>Eukaryota</taxon>
        <taxon>Metazoa</taxon>
        <taxon>Chordata</taxon>
        <taxon>Craniata</taxon>
        <taxon>Vertebrata</taxon>
        <taxon>Euteleostomi</taxon>
        <taxon>Archelosauria</taxon>
        <taxon>Archosauria</taxon>
        <taxon>Dinosauria</taxon>
        <taxon>Saurischia</taxon>
        <taxon>Theropoda</taxon>
        <taxon>Coelurosauria</taxon>
        <taxon>Aves</taxon>
        <taxon>Neognathae</taxon>
        <taxon>Neoaves</taxon>
        <taxon>Telluraves</taxon>
        <taxon>Coraciimorphae</taxon>
        <taxon>Piciformes</taxon>
        <taxon>Ramphastidae</taxon>
        <taxon>Ramphastos</taxon>
    </lineage>
</organism>
<name>A0A852BZK1_9PICI</name>
<dbReference type="PANTHER" id="PTHR11036:SF22">
    <property type="entry name" value="SEMAPHORIN-3E"/>
    <property type="match status" value="1"/>
</dbReference>
<evidence type="ECO:0000313" key="5">
    <source>
        <dbReference type="Proteomes" id="UP000611227"/>
    </source>
</evidence>
<dbReference type="Pfam" id="PF01403">
    <property type="entry name" value="Sema"/>
    <property type="match status" value="1"/>
</dbReference>
<sequence length="116" mass="13228">NDMGGQRMLVNKWSTFLKTRLVCSVPGRNGIDTHFDELEDIFLLQTRDNKNPVIFGLFNTTSNIFRGYAICVYQMASVRAAFNGPYAHKEGPEYHWALYEGKVPYPRPGSVSAIYF</sequence>
<evidence type="ECO:0000259" key="3">
    <source>
        <dbReference type="PROSITE" id="PS51004"/>
    </source>
</evidence>
<dbReference type="GO" id="GO:0071526">
    <property type="term" value="P:semaphorin-plexin signaling pathway"/>
    <property type="evidence" value="ECO:0007669"/>
    <property type="project" value="TreeGrafter"/>
</dbReference>
<dbReference type="GO" id="GO:0007411">
    <property type="term" value="P:axon guidance"/>
    <property type="evidence" value="ECO:0007669"/>
    <property type="project" value="TreeGrafter"/>
</dbReference>
<proteinExistence type="predicted"/>
<keyword evidence="1" id="KW-0325">Glycoprotein</keyword>
<feature type="non-terminal residue" evidence="4">
    <location>
        <position position="1"/>
    </location>
</feature>
<dbReference type="GO" id="GO:0005615">
    <property type="term" value="C:extracellular space"/>
    <property type="evidence" value="ECO:0007669"/>
    <property type="project" value="TreeGrafter"/>
</dbReference>
<comment type="caution">
    <text evidence="4">The sequence shown here is derived from an EMBL/GenBank/DDBJ whole genome shotgun (WGS) entry which is preliminary data.</text>
</comment>
<dbReference type="EMBL" id="WBNM01011361">
    <property type="protein sequence ID" value="NXP72920.1"/>
    <property type="molecule type" value="Genomic_DNA"/>
</dbReference>
<protein>
    <submittedName>
        <fullName evidence="4">SEM3E protein</fullName>
    </submittedName>
</protein>
<dbReference type="SUPFAM" id="SSF101912">
    <property type="entry name" value="Sema domain"/>
    <property type="match status" value="1"/>
</dbReference>
<evidence type="ECO:0000313" key="4">
    <source>
        <dbReference type="EMBL" id="NXP72920.1"/>
    </source>
</evidence>
<dbReference type="Proteomes" id="UP000611227">
    <property type="component" value="Unassembled WGS sequence"/>
</dbReference>
<dbReference type="AlphaFoldDB" id="A0A852BZK1"/>
<reference evidence="4" key="1">
    <citation type="submission" date="2019-09" db="EMBL/GenBank/DDBJ databases">
        <title>Bird 10,000 Genomes (B10K) Project - Family phase.</title>
        <authorList>
            <person name="Zhang G."/>
        </authorList>
    </citation>
    <scope>NUCLEOTIDE SEQUENCE</scope>
    <source>
        <strain evidence="4">B10K-DU-001-30</strain>
        <tissue evidence="4">Muscle</tissue>
    </source>
</reference>
<dbReference type="GO" id="GO:0045499">
    <property type="term" value="F:chemorepellent activity"/>
    <property type="evidence" value="ECO:0007669"/>
    <property type="project" value="TreeGrafter"/>
</dbReference>
<dbReference type="GO" id="GO:0030215">
    <property type="term" value="F:semaphorin receptor binding"/>
    <property type="evidence" value="ECO:0007669"/>
    <property type="project" value="InterPro"/>
</dbReference>
<gene>
    <name evidence="4" type="primary">Sema3e</name>
    <name evidence="4" type="ORF">RAMSUL_R00925</name>
</gene>
<comment type="caution">
    <text evidence="2">Lacks conserved residue(s) required for the propagation of feature annotation.</text>
</comment>